<organism evidence="2 3">
    <name type="scientific">Scophthalmus maximus</name>
    <name type="common">Turbot</name>
    <name type="synonym">Psetta maxima</name>
    <dbReference type="NCBI Taxonomy" id="52904"/>
    <lineage>
        <taxon>Eukaryota</taxon>
        <taxon>Metazoa</taxon>
        <taxon>Chordata</taxon>
        <taxon>Craniata</taxon>
        <taxon>Vertebrata</taxon>
        <taxon>Euteleostomi</taxon>
        <taxon>Actinopterygii</taxon>
        <taxon>Neopterygii</taxon>
        <taxon>Teleostei</taxon>
        <taxon>Neoteleostei</taxon>
        <taxon>Acanthomorphata</taxon>
        <taxon>Carangaria</taxon>
        <taxon>Pleuronectiformes</taxon>
        <taxon>Pleuronectoidei</taxon>
        <taxon>Scophthalmidae</taxon>
        <taxon>Scophthalmus</taxon>
    </lineage>
</organism>
<dbReference type="Proteomes" id="UP000438429">
    <property type="component" value="Unassembled WGS sequence"/>
</dbReference>
<protein>
    <submittedName>
        <fullName evidence="2">Uncharacterized protein</fullName>
    </submittedName>
</protein>
<reference evidence="2 3" key="1">
    <citation type="submission" date="2019-06" db="EMBL/GenBank/DDBJ databases">
        <title>Draft genomes of female and male turbot (Scophthalmus maximus).</title>
        <authorList>
            <person name="Xu H."/>
            <person name="Xu X.-W."/>
            <person name="Shao C."/>
            <person name="Chen S."/>
        </authorList>
    </citation>
    <scope>NUCLEOTIDE SEQUENCE [LARGE SCALE GENOMIC DNA]</scope>
    <source>
        <strain evidence="2">Ysfricsl-2016a</strain>
        <tissue evidence="2">Blood</tissue>
    </source>
</reference>
<sequence length="191" mass="20829">MTTHSCVHDRDKDVCGHMSLAQGSAVTSHHQSGAFTPAAAPGRLANLLRGDGGARVRVSVSVSYETCVVNLYPASFKSPRKCTQIRILHQLFATLVTSRKTEGRGAHETMKTGKLGIKFLLNEGSTQINGINLEEKFSYQHISVSNADHSEEGEMYREYQPYVTVPNSEGLNMDEKTTEGPGIATASRFTL</sequence>
<dbReference type="EMBL" id="VEVO01000014">
    <property type="protein sequence ID" value="KAF0031786.1"/>
    <property type="molecule type" value="Genomic_DNA"/>
</dbReference>
<gene>
    <name evidence="2" type="ORF">F2P81_016341</name>
</gene>
<evidence type="ECO:0000256" key="1">
    <source>
        <dbReference type="SAM" id="MobiDB-lite"/>
    </source>
</evidence>
<evidence type="ECO:0000313" key="3">
    <source>
        <dbReference type="Proteomes" id="UP000438429"/>
    </source>
</evidence>
<comment type="caution">
    <text evidence="2">The sequence shown here is derived from an EMBL/GenBank/DDBJ whole genome shotgun (WGS) entry which is preliminary data.</text>
</comment>
<evidence type="ECO:0000313" key="2">
    <source>
        <dbReference type="EMBL" id="KAF0031786.1"/>
    </source>
</evidence>
<feature type="region of interest" description="Disordered" evidence="1">
    <location>
        <begin position="168"/>
        <end position="191"/>
    </location>
</feature>
<proteinExistence type="predicted"/>
<dbReference type="AlphaFoldDB" id="A0A6A4S9A6"/>
<name>A0A6A4S9A6_SCOMX</name>
<accession>A0A6A4S9A6</accession>